<dbReference type="GO" id="GO:0045454">
    <property type="term" value="P:cell redox homeostasis"/>
    <property type="evidence" value="ECO:0007669"/>
    <property type="project" value="TreeGrafter"/>
</dbReference>
<keyword evidence="4" id="KW-0249">Electron transport</keyword>
<evidence type="ECO:0000259" key="11">
    <source>
        <dbReference type="PROSITE" id="PS51352"/>
    </source>
</evidence>
<dbReference type="InterPro" id="IPR005746">
    <property type="entry name" value="Thioredoxin"/>
</dbReference>
<evidence type="ECO:0000256" key="7">
    <source>
        <dbReference type="NCBIfam" id="TIGR01068"/>
    </source>
</evidence>
<protein>
    <recommendedName>
        <fullName evidence="7 8">Thioredoxin</fullName>
    </recommendedName>
</protein>
<reference evidence="12 13" key="1">
    <citation type="submission" date="2019-06" db="EMBL/GenBank/DDBJ databases">
        <authorList>
            <person name="Li J."/>
        </authorList>
    </citation>
    <scope>NUCLEOTIDE SEQUENCE [LARGE SCALE GENOMIC DNA]</scope>
    <source>
        <strain evidence="12 13">LMG 28165</strain>
    </source>
</reference>
<dbReference type="RefSeq" id="WP_139465893.1">
    <property type="nucleotide sequence ID" value="NZ_VDHJ01000009.1"/>
</dbReference>
<name>A0A5C4U2V3_9CORY</name>
<keyword evidence="5 10" id="KW-1015">Disulfide bond</keyword>
<keyword evidence="13" id="KW-1185">Reference proteome</keyword>
<dbReference type="PIRSF" id="PIRSF000077">
    <property type="entry name" value="Thioredoxin"/>
    <property type="match status" value="1"/>
</dbReference>
<feature type="site" description="Deprotonates C-terminal active site Cys" evidence="9">
    <location>
        <position position="28"/>
    </location>
</feature>
<evidence type="ECO:0000256" key="8">
    <source>
        <dbReference type="PIRNR" id="PIRNR000077"/>
    </source>
</evidence>
<feature type="active site" description="Nucleophile" evidence="9">
    <location>
        <position position="34"/>
    </location>
</feature>
<dbReference type="Gene3D" id="3.40.30.10">
    <property type="entry name" value="Glutaredoxin"/>
    <property type="match status" value="1"/>
</dbReference>
<evidence type="ECO:0000256" key="9">
    <source>
        <dbReference type="PIRSR" id="PIRSR000077-1"/>
    </source>
</evidence>
<dbReference type="Pfam" id="PF00085">
    <property type="entry name" value="Thioredoxin"/>
    <property type="match status" value="1"/>
</dbReference>
<dbReference type="AlphaFoldDB" id="A0A5C4U2V3"/>
<evidence type="ECO:0000313" key="12">
    <source>
        <dbReference type="EMBL" id="TNL96864.1"/>
    </source>
</evidence>
<feature type="site" description="Contributes to redox potential value" evidence="9">
    <location>
        <position position="36"/>
    </location>
</feature>
<evidence type="ECO:0000256" key="10">
    <source>
        <dbReference type="PIRSR" id="PIRSR000077-4"/>
    </source>
</evidence>
<feature type="active site" description="Nucleophile" evidence="9">
    <location>
        <position position="37"/>
    </location>
</feature>
<evidence type="ECO:0000256" key="5">
    <source>
        <dbReference type="ARBA" id="ARBA00023157"/>
    </source>
</evidence>
<dbReference type="PROSITE" id="PS51352">
    <property type="entry name" value="THIOREDOXIN_2"/>
    <property type="match status" value="1"/>
</dbReference>
<dbReference type="CDD" id="cd02947">
    <property type="entry name" value="TRX_family"/>
    <property type="match status" value="1"/>
</dbReference>
<evidence type="ECO:0000313" key="13">
    <source>
        <dbReference type="Proteomes" id="UP000312032"/>
    </source>
</evidence>
<dbReference type="InterPro" id="IPR013766">
    <property type="entry name" value="Thioredoxin_domain"/>
</dbReference>
<dbReference type="SUPFAM" id="SSF52833">
    <property type="entry name" value="Thioredoxin-like"/>
    <property type="match status" value="1"/>
</dbReference>
<dbReference type="EMBL" id="VDHJ01000009">
    <property type="protein sequence ID" value="TNL96864.1"/>
    <property type="molecule type" value="Genomic_DNA"/>
</dbReference>
<dbReference type="Proteomes" id="UP000312032">
    <property type="component" value="Unassembled WGS sequence"/>
</dbReference>
<dbReference type="OrthoDB" id="9790390at2"/>
<keyword evidence="3" id="KW-0813">Transport</keyword>
<gene>
    <name evidence="12" type="primary">trxA</name>
    <name evidence="12" type="ORF">FHE74_07565</name>
</gene>
<dbReference type="InterPro" id="IPR017937">
    <property type="entry name" value="Thioredoxin_CS"/>
</dbReference>
<dbReference type="PRINTS" id="PR00421">
    <property type="entry name" value="THIOREDOXIN"/>
</dbReference>
<dbReference type="InterPro" id="IPR036249">
    <property type="entry name" value="Thioredoxin-like_sf"/>
</dbReference>
<comment type="similarity">
    <text evidence="2 8">Belongs to the thioredoxin family.</text>
</comment>
<proteinExistence type="inferred from homology"/>
<dbReference type="GO" id="GO:0015035">
    <property type="term" value="F:protein-disulfide reductase activity"/>
    <property type="evidence" value="ECO:0007669"/>
    <property type="project" value="UniProtKB-UniRule"/>
</dbReference>
<accession>A0A5C4U2V3</accession>
<comment type="caution">
    <text evidence="12">The sequence shown here is derived from an EMBL/GenBank/DDBJ whole genome shotgun (WGS) entry which is preliminary data.</text>
</comment>
<sequence>MAAGNVITVTQDTFRSEVTESEGVVLVDFWAEWCGPCKKLGPIVEELAEDFAGKARVAKVDVDSERLIAAMYQVMSIPTLMIFKDGQKVDEFAGLRSKAELAERLSAHL</sequence>
<dbReference type="NCBIfam" id="TIGR01068">
    <property type="entry name" value="thioredoxin"/>
    <property type="match status" value="1"/>
</dbReference>
<evidence type="ECO:0000256" key="4">
    <source>
        <dbReference type="ARBA" id="ARBA00022982"/>
    </source>
</evidence>
<dbReference type="FunFam" id="3.40.30.10:FF:000001">
    <property type="entry name" value="Thioredoxin"/>
    <property type="match status" value="1"/>
</dbReference>
<dbReference type="PANTHER" id="PTHR45663">
    <property type="entry name" value="GEO12009P1"/>
    <property type="match status" value="1"/>
</dbReference>
<feature type="disulfide bond" description="Redox-active" evidence="10">
    <location>
        <begin position="34"/>
        <end position="37"/>
    </location>
</feature>
<feature type="domain" description="Thioredoxin" evidence="11">
    <location>
        <begin position="1"/>
        <end position="109"/>
    </location>
</feature>
<dbReference type="PROSITE" id="PS00194">
    <property type="entry name" value="THIOREDOXIN_1"/>
    <property type="match status" value="1"/>
</dbReference>
<evidence type="ECO:0000256" key="1">
    <source>
        <dbReference type="ARBA" id="ARBA00003318"/>
    </source>
</evidence>
<evidence type="ECO:0000256" key="2">
    <source>
        <dbReference type="ARBA" id="ARBA00008987"/>
    </source>
</evidence>
<evidence type="ECO:0000256" key="3">
    <source>
        <dbReference type="ARBA" id="ARBA00022448"/>
    </source>
</evidence>
<dbReference type="PANTHER" id="PTHR45663:SF11">
    <property type="entry name" value="GEO12009P1"/>
    <property type="match status" value="1"/>
</dbReference>
<evidence type="ECO:0000256" key="6">
    <source>
        <dbReference type="ARBA" id="ARBA00023284"/>
    </source>
</evidence>
<feature type="site" description="Contributes to redox potential value" evidence="9">
    <location>
        <position position="35"/>
    </location>
</feature>
<comment type="function">
    <text evidence="1">Participates in various redox reactions through the reversible oxidation of its active center dithiol to a disulfide and catalyzes dithiol-disulfide exchange reactions.</text>
</comment>
<organism evidence="12 13">
    <name type="scientific">Corynebacterium tapiri</name>
    <dbReference type="NCBI Taxonomy" id="1448266"/>
    <lineage>
        <taxon>Bacteria</taxon>
        <taxon>Bacillati</taxon>
        <taxon>Actinomycetota</taxon>
        <taxon>Actinomycetes</taxon>
        <taxon>Mycobacteriales</taxon>
        <taxon>Corynebacteriaceae</taxon>
        <taxon>Corynebacterium</taxon>
    </lineage>
</organism>
<dbReference type="GO" id="GO:0005829">
    <property type="term" value="C:cytosol"/>
    <property type="evidence" value="ECO:0007669"/>
    <property type="project" value="TreeGrafter"/>
</dbReference>
<keyword evidence="6 10" id="KW-0676">Redox-active center</keyword>